<dbReference type="PANTHER" id="PTHR24412">
    <property type="entry name" value="KELCH PROTEIN"/>
    <property type="match status" value="1"/>
</dbReference>
<gene>
    <name evidence="5" type="ORF">Bpfe_024167</name>
</gene>
<feature type="region of interest" description="Disordered" evidence="3">
    <location>
        <begin position="352"/>
        <end position="383"/>
    </location>
</feature>
<dbReference type="InterPro" id="IPR011333">
    <property type="entry name" value="SKP1/BTB/POZ_sf"/>
</dbReference>
<dbReference type="SUPFAM" id="SSF54695">
    <property type="entry name" value="POZ domain"/>
    <property type="match status" value="1"/>
</dbReference>
<evidence type="ECO:0000256" key="1">
    <source>
        <dbReference type="ARBA" id="ARBA00022441"/>
    </source>
</evidence>
<sequence>MIVQVDFEATSNLVSKLAQMQEQGKYCDFSIFVYDHEIKAHKCVLAACCEYFQTSFNFDQSSEPFSIDLTHVGCEPKYVEMVIRSFYTNEIDLDTSYLDSVLKLVDYFMCDSLRRCVETYMVNTLNFYTAVAYFQLSVQYNLNSKKLLSSTKWLLWYRFHDYFIYQPELLESSAEVVDALLKYNILHHSNPVHVLDFFLKNVQVRLTRLLDMNLQEGLKREIQYKLSHSFHSVKYWLDSMVDVPLDKWRSLLLDSVRAWKNTQENSSLQAMICLVNWVENRLQGLVDKESEVCADKEECCVCHHETKCSRQSCKTVPDEDTNSAGKDRVLPAIGTHSPVQEINGSVDLHKSGTTVQSLNTDQSSLTRKSTPLTSNDSPSLNNLTTQSCVPRSMELLSGSHRLSNILVVLAPSGKMASQLMAIEAEKGNSRPLLKLPQLDLAFYDIEMKTWRQVCQIDFPITGVMLEKHSWRMAFWNDCVYLFSVHKASALEFRLSDRQWHHLDGEKLFMDHNDCPVKSVVPIVVGSRLIVLSMSRKLMPCRSFHTVQNFYEMNPTSKTFTLVASVKNSHLDEPITKWTVNGDTLITVKASSMMLKKFISVQFVNIYNAETRSSDAFEIDCTIESGVNVLTKGNILFLLDKEGWCRSYDLKTSTGLGFSRHPECKIVGSMKALFADDVYPALTRVTCQAGSSRWEITTNKTAVNACVKENYVDDENKIKVLFHPNPPFQFMTAMCPGQMQRRHLDQFGFPIFNFVDNRMLNFSITNRD</sequence>
<evidence type="ECO:0000313" key="5">
    <source>
        <dbReference type="EMBL" id="KAK0046377.1"/>
    </source>
</evidence>
<evidence type="ECO:0000313" key="6">
    <source>
        <dbReference type="Proteomes" id="UP001233172"/>
    </source>
</evidence>
<dbReference type="Pfam" id="PF00651">
    <property type="entry name" value="BTB"/>
    <property type="match status" value="1"/>
</dbReference>
<comment type="caution">
    <text evidence="5">The sequence shown here is derived from an EMBL/GenBank/DDBJ whole genome shotgun (WGS) entry which is preliminary data.</text>
</comment>
<keyword evidence="1" id="KW-0880">Kelch repeat</keyword>
<accession>A0AAD8B1N7</accession>
<feature type="domain" description="BTB" evidence="4">
    <location>
        <begin position="27"/>
        <end position="95"/>
    </location>
</feature>
<reference evidence="5" key="1">
    <citation type="journal article" date="2023" name="PLoS Negl. Trop. Dis.">
        <title>A genome sequence for Biomphalaria pfeifferi, the major vector snail for the human-infecting parasite Schistosoma mansoni.</title>
        <authorList>
            <person name="Bu L."/>
            <person name="Lu L."/>
            <person name="Laidemitt M.R."/>
            <person name="Zhang S.M."/>
            <person name="Mutuku M."/>
            <person name="Mkoji G."/>
            <person name="Steinauer M."/>
            <person name="Loker E.S."/>
        </authorList>
    </citation>
    <scope>NUCLEOTIDE SEQUENCE</scope>
    <source>
        <strain evidence="5">KasaAsao</strain>
    </source>
</reference>
<protein>
    <submittedName>
        <fullName evidence="5">Kelch-like protein 2</fullName>
    </submittedName>
</protein>
<keyword evidence="6" id="KW-1185">Reference proteome</keyword>
<evidence type="ECO:0000259" key="4">
    <source>
        <dbReference type="PROSITE" id="PS50097"/>
    </source>
</evidence>
<dbReference type="PROSITE" id="PS50097">
    <property type="entry name" value="BTB"/>
    <property type="match status" value="1"/>
</dbReference>
<proteinExistence type="predicted"/>
<organism evidence="5 6">
    <name type="scientific">Biomphalaria pfeifferi</name>
    <name type="common">Bloodfluke planorb</name>
    <name type="synonym">Freshwater snail</name>
    <dbReference type="NCBI Taxonomy" id="112525"/>
    <lineage>
        <taxon>Eukaryota</taxon>
        <taxon>Metazoa</taxon>
        <taxon>Spiralia</taxon>
        <taxon>Lophotrochozoa</taxon>
        <taxon>Mollusca</taxon>
        <taxon>Gastropoda</taxon>
        <taxon>Heterobranchia</taxon>
        <taxon>Euthyneura</taxon>
        <taxon>Panpulmonata</taxon>
        <taxon>Hygrophila</taxon>
        <taxon>Lymnaeoidea</taxon>
        <taxon>Planorbidae</taxon>
        <taxon>Biomphalaria</taxon>
    </lineage>
</organism>
<evidence type="ECO:0000256" key="3">
    <source>
        <dbReference type="SAM" id="MobiDB-lite"/>
    </source>
</evidence>
<dbReference type="Proteomes" id="UP001233172">
    <property type="component" value="Unassembled WGS sequence"/>
</dbReference>
<dbReference type="EMBL" id="JASAOG010000166">
    <property type="protein sequence ID" value="KAK0046377.1"/>
    <property type="molecule type" value="Genomic_DNA"/>
</dbReference>
<name>A0AAD8B1N7_BIOPF</name>
<dbReference type="InterPro" id="IPR000210">
    <property type="entry name" value="BTB/POZ_dom"/>
</dbReference>
<dbReference type="SMART" id="SM00225">
    <property type="entry name" value="BTB"/>
    <property type="match status" value="1"/>
</dbReference>
<keyword evidence="2" id="KW-0677">Repeat</keyword>
<evidence type="ECO:0000256" key="2">
    <source>
        <dbReference type="ARBA" id="ARBA00022737"/>
    </source>
</evidence>
<dbReference type="PANTHER" id="PTHR24412:SF489">
    <property type="entry name" value="RING FINGER DOMAIN AND KELCH REPEAT-CONTAINING PROTEIN DDB_G0271372"/>
    <property type="match status" value="1"/>
</dbReference>
<dbReference type="CDD" id="cd18186">
    <property type="entry name" value="BTB_POZ_ZBTB_KLHL-like"/>
    <property type="match status" value="1"/>
</dbReference>
<reference evidence="5" key="2">
    <citation type="submission" date="2023-04" db="EMBL/GenBank/DDBJ databases">
        <authorList>
            <person name="Bu L."/>
            <person name="Lu L."/>
            <person name="Laidemitt M.R."/>
            <person name="Zhang S.M."/>
            <person name="Mutuku M."/>
            <person name="Mkoji G."/>
            <person name="Steinauer M."/>
            <person name="Loker E.S."/>
        </authorList>
    </citation>
    <scope>NUCLEOTIDE SEQUENCE</scope>
    <source>
        <strain evidence="5">KasaAsao</strain>
        <tissue evidence="5">Whole Snail</tissue>
    </source>
</reference>
<dbReference type="AlphaFoldDB" id="A0AAD8B1N7"/>
<dbReference type="Gene3D" id="3.30.710.10">
    <property type="entry name" value="Potassium Channel Kv1.1, Chain A"/>
    <property type="match status" value="1"/>
</dbReference>